<dbReference type="EMBL" id="CP017111">
    <property type="protein sequence ID" value="AOO64546.1"/>
    <property type="molecule type" value="Genomic_DNA"/>
</dbReference>
<dbReference type="PATRIC" id="fig|1193502.14.peg.768"/>
<evidence type="ECO:0000313" key="1">
    <source>
        <dbReference type="EMBL" id="AOO64546.1"/>
    </source>
</evidence>
<name>A0A1D7THV1_9BACT</name>
<reference evidence="2" key="1">
    <citation type="submission" date="2016-08" db="EMBL/GenBank/DDBJ databases">
        <title>Complete genome sequence of the organohalide-respiring Epsilonproteobacterium Sulfurospirillum halorespirans.</title>
        <authorList>
            <person name="Goris T."/>
            <person name="Zimmermann J."/>
            <person name="Schenz B."/>
            <person name="Lemos M."/>
            <person name="Hackermueller J."/>
            <person name="Diekert G."/>
        </authorList>
    </citation>
    <scope>NUCLEOTIDE SEQUENCE [LARGE SCALE GENOMIC DNA]</scope>
    <source>
        <strain>DSM 13726</strain>
        <strain evidence="2">PCE-M2</strain>
    </source>
</reference>
<evidence type="ECO:0008006" key="3">
    <source>
        <dbReference type="Google" id="ProtNLM"/>
    </source>
</evidence>
<dbReference type="PROSITE" id="PS51257">
    <property type="entry name" value="PROKAR_LIPOPROTEIN"/>
    <property type="match status" value="1"/>
</dbReference>
<organism evidence="1 2">
    <name type="scientific">Sulfurospirillum halorespirans DSM 13726</name>
    <dbReference type="NCBI Taxonomy" id="1193502"/>
    <lineage>
        <taxon>Bacteria</taxon>
        <taxon>Pseudomonadati</taxon>
        <taxon>Campylobacterota</taxon>
        <taxon>Epsilonproteobacteria</taxon>
        <taxon>Campylobacterales</taxon>
        <taxon>Sulfurospirillaceae</taxon>
        <taxon>Sulfurospirillum</taxon>
    </lineage>
</organism>
<accession>A0A1D7THV1</accession>
<protein>
    <recommendedName>
        <fullName evidence="3">Lipoprotein</fullName>
    </recommendedName>
</protein>
<proteinExistence type="predicted"/>
<keyword evidence="2" id="KW-1185">Reference proteome</keyword>
<dbReference type="KEGG" id="shal:SHALO_0763"/>
<dbReference type="Proteomes" id="UP000094609">
    <property type="component" value="Chromosome"/>
</dbReference>
<dbReference type="RefSeq" id="WP_145923221.1">
    <property type="nucleotide sequence ID" value="NZ_CP017111.1"/>
</dbReference>
<dbReference type="AlphaFoldDB" id="A0A1D7THV1"/>
<sequence length="47" mass="5297">MRNYTFRIFHTLIIACLGFALLGCGYKGPPVYDDGNTTAKTHKKSLY</sequence>
<gene>
    <name evidence="1" type="ORF">SHALO_0763</name>
</gene>
<dbReference type="STRING" id="1193502.SHALO_0763"/>
<evidence type="ECO:0000313" key="2">
    <source>
        <dbReference type="Proteomes" id="UP000094609"/>
    </source>
</evidence>